<proteinExistence type="predicted"/>
<dbReference type="WBParaSite" id="ES5_v2.g22371.t1">
    <property type="protein sequence ID" value="ES5_v2.g22371.t1"/>
    <property type="gene ID" value="ES5_v2.g22371"/>
</dbReference>
<dbReference type="Proteomes" id="UP000887579">
    <property type="component" value="Unplaced"/>
</dbReference>
<evidence type="ECO:0000313" key="2">
    <source>
        <dbReference type="WBParaSite" id="ES5_v2.g22371.t1"/>
    </source>
</evidence>
<sequence length="487" mass="56051">MKFLPYFQLFYVFGFVFVTVMSFPKRYFVNPRQLLVKDKLKLYRDQLSQKFRFGSGLPKILNVEDEKKDEFFKIENRPHELHKINQHLSDELYQGDIALTHEQIDNLITGQKDEAKRDKRQAYKPASYPNNLWKKNGINFRIANSIDSSTAQKIRKAIKFWQDNTCLTFQENGPDKHFLNFYKGSGCWSYIGNVSSFTQQDISIGEGCEQVGIIEHEIGHALGFFHTQSRFDRDSFVKIDTSNIDSSMLDNFDKESPSTNDNFGLDYDYGSIMHYSENAFALDENKPVMTSLTSKLFQKTMGNRIEPSFTDLLMMNKLYQCTDVCASSTYKCNNQGFNNPSNCNKCVCPGGFGGENCGYRKLASNNSATCGENLQATTEWKSLDRTIGNNRQEIIDEVSTCHWFLIAPVGKRVEIKVDYLGRICSSGCFYGGTEFKLGNFTKTGYRMCCKADYENLSTMTSQNHLAIISLYTIYFNQQFQIKYRYID</sequence>
<name>A0AC34FY22_9BILA</name>
<evidence type="ECO:0000313" key="1">
    <source>
        <dbReference type="Proteomes" id="UP000887579"/>
    </source>
</evidence>
<accession>A0AC34FY22</accession>
<organism evidence="1 2">
    <name type="scientific">Panagrolaimus sp. ES5</name>
    <dbReference type="NCBI Taxonomy" id="591445"/>
    <lineage>
        <taxon>Eukaryota</taxon>
        <taxon>Metazoa</taxon>
        <taxon>Ecdysozoa</taxon>
        <taxon>Nematoda</taxon>
        <taxon>Chromadorea</taxon>
        <taxon>Rhabditida</taxon>
        <taxon>Tylenchina</taxon>
        <taxon>Panagrolaimomorpha</taxon>
        <taxon>Panagrolaimoidea</taxon>
        <taxon>Panagrolaimidae</taxon>
        <taxon>Panagrolaimus</taxon>
    </lineage>
</organism>
<protein>
    <submittedName>
        <fullName evidence="2">Zinc metalloproteinase</fullName>
    </submittedName>
</protein>
<reference evidence="2" key="1">
    <citation type="submission" date="2022-11" db="UniProtKB">
        <authorList>
            <consortium name="WormBaseParasite"/>
        </authorList>
    </citation>
    <scope>IDENTIFICATION</scope>
</reference>